<proteinExistence type="predicted"/>
<keyword evidence="3" id="KW-1185">Reference proteome</keyword>
<dbReference type="OrthoDB" id="5873462at2759"/>
<evidence type="ECO:0000313" key="2">
    <source>
        <dbReference type="EMBL" id="KIH69646.1"/>
    </source>
</evidence>
<dbReference type="Proteomes" id="UP000054047">
    <property type="component" value="Unassembled WGS sequence"/>
</dbReference>
<evidence type="ECO:0000313" key="3">
    <source>
        <dbReference type="Proteomes" id="UP000054047"/>
    </source>
</evidence>
<name>A0A0C2HJ78_9BILA</name>
<sequence length="94" mass="11015">MEAELAASRSNVNIANRGNSMFAEFAEERVRLEADMKALFSKYEAVRKQNYQLSNELDEARLLALRRTRREVSGSFSLKMFQNFEELDSQLKRY</sequence>
<evidence type="ECO:0000256" key="1">
    <source>
        <dbReference type="SAM" id="Coils"/>
    </source>
</evidence>
<dbReference type="EMBL" id="KN726132">
    <property type="protein sequence ID" value="KIH69646.1"/>
    <property type="molecule type" value="Genomic_DNA"/>
</dbReference>
<keyword evidence="1" id="KW-0175">Coiled coil</keyword>
<gene>
    <name evidence="2" type="ORF">ANCDUO_00022</name>
</gene>
<dbReference type="AlphaFoldDB" id="A0A0C2HJ78"/>
<feature type="coiled-coil region" evidence="1">
    <location>
        <begin position="29"/>
        <end position="63"/>
    </location>
</feature>
<accession>A0A0C2HJ78</accession>
<reference evidence="2 3" key="1">
    <citation type="submission" date="2013-12" db="EMBL/GenBank/DDBJ databases">
        <title>Draft genome of the parsitic nematode Ancylostoma duodenale.</title>
        <authorList>
            <person name="Mitreva M."/>
        </authorList>
    </citation>
    <scope>NUCLEOTIDE SEQUENCE [LARGE SCALE GENOMIC DNA]</scope>
    <source>
        <strain evidence="2 3">Zhejiang</strain>
    </source>
</reference>
<organism evidence="2 3">
    <name type="scientific">Ancylostoma duodenale</name>
    <dbReference type="NCBI Taxonomy" id="51022"/>
    <lineage>
        <taxon>Eukaryota</taxon>
        <taxon>Metazoa</taxon>
        <taxon>Ecdysozoa</taxon>
        <taxon>Nematoda</taxon>
        <taxon>Chromadorea</taxon>
        <taxon>Rhabditida</taxon>
        <taxon>Rhabditina</taxon>
        <taxon>Rhabditomorpha</taxon>
        <taxon>Strongyloidea</taxon>
        <taxon>Ancylostomatidae</taxon>
        <taxon>Ancylostomatinae</taxon>
        <taxon>Ancylostoma</taxon>
    </lineage>
</organism>
<protein>
    <submittedName>
        <fullName evidence="2">Uncharacterized protein</fullName>
    </submittedName>
</protein>